<dbReference type="GO" id="GO:0034142">
    <property type="term" value="P:toll-like receptor 4 signaling pathway"/>
    <property type="evidence" value="ECO:0000318"/>
    <property type="project" value="GO_Central"/>
</dbReference>
<dbReference type="OMA" id="HWKEVLC"/>
<name>A0A6I8NN39_ORNAN</name>
<dbReference type="AlphaFoldDB" id="A0A6I8NN39"/>
<protein>
    <recommendedName>
        <fullName evidence="3">Lymphocyte antigen 96</fullName>
    </recommendedName>
</protein>
<dbReference type="FunCoup" id="A0A6I8NN39">
    <property type="interactions" value="148"/>
</dbReference>
<gene>
    <name evidence="1" type="primary">LY96</name>
</gene>
<reference evidence="1" key="3">
    <citation type="submission" date="2025-09" db="UniProtKB">
        <authorList>
            <consortium name="Ensembl"/>
        </authorList>
    </citation>
    <scope>IDENTIFICATION</scope>
    <source>
        <strain evidence="1">Glennie</strain>
    </source>
</reference>
<evidence type="ECO:0008006" key="3">
    <source>
        <dbReference type="Google" id="ProtNLM"/>
    </source>
</evidence>
<evidence type="ECO:0000313" key="2">
    <source>
        <dbReference type="Proteomes" id="UP000002279"/>
    </source>
</evidence>
<organism evidence="1 2">
    <name type="scientific">Ornithorhynchus anatinus</name>
    <name type="common">Duckbill platypus</name>
    <dbReference type="NCBI Taxonomy" id="9258"/>
    <lineage>
        <taxon>Eukaryota</taxon>
        <taxon>Metazoa</taxon>
        <taxon>Chordata</taxon>
        <taxon>Craniata</taxon>
        <taxon>Vertebrata</taxon>
        <taxon>Euteleostomi</taxon>
        <taxon>Mammalia</taxon>
        <taxon>Monotremata</taxon>
        <taxon>Ornithorhynchidae</taxon>
        <taxon>Ornithorhynchus</taxon>
    </lineage>
</organism>
<dbReference type="InterPro" id="IPR014756">
    <property type="entry name" value="Ig_E-set"/>
</dbReference>
<sequence>MVSRLCAAERAERRTRWSPVRPRCWATPGGARKTLPMFRLLLWPALLGSAAPEAPQSHLLCTSPDMSISYTFCGGIPHTLSLRVKNCLTKDYTKDVLYLFFVPRRDVTELSVAIQVWLNSVQVAKFTERLCRGFDDEYSFCGVLKGETINVTVPFSYRKFVFPQVKIINSDIRGIG</sequence>
<dbReference type="GO" id="GO:0001875">
    <property type="term" value="F:lipopolysaccharide immune receptor activity"/>
    <property type="evidence" value="ECO:0000318"/>
    <property type="project" value="GO_Central"/>
</dbReference>
<dbReference type="GO" id="GO:0032497">
    <property type="term" value="P:detection of lipopolysaccharide"/>
    <property type="evidence" value="ECO:0000318"/>
    <property type="project" value="GO_Central"/>
</dbReference>
<dbReference type="SUPFAM" id="SSF81296">
    <property type="entry name" value="E set domains"/>
    <property type="match status" value="1"/>
</dbReference>
<dbReference type="GO" id="GO:0035662">
    <property type="term" value="F:Toll-like receptor 4 binding"/>
    <property type="evidence" value="ECO:0007669"/>
    <property type="project" value="InterPro"/>
</dbReference>
<dbReference type="Gene3D" id="2.60.40.770">
    <property type="match status" value="1"/>
</dbReference>
<dbReference type="Bgee" id="ENSOANG00000044305">
    <property type="expression patterns" value="Expressed in fibroblast and 5 other cell types or tissues"/>
</dbReference>
<reference evidence="1" key="2">
    <citation type="submission" date="2025-08" db="UniProtKB">
        <authorList>
            <consortium name="Ensembl"/>
        </authorList>
    </citation>
    <scope>IDENTIFICATION</scope>
    <source>
        <strain evidence="1">Glennie</strain>
    </source>
</reference>
<proteinExistence type="predicted"/>
<dbReference type="Proteomes" id="UP000002279">
    <property type="component" value="Chromosome 7"/>
</dbReference>
<keyword evidence="2" id="KW-1185">Reference proteome</keyword>
<evidence type="ECO:0000313" key="1">
    <source>
        <dbReference type="Ensembl" id="ENSOANP00000042088.1"/>
    </source>
</evidence>
<dbReference type="PANTHER" id="PTHR15218:SF0">
    <property type="entry name" value="LYMPHOCYTE ANTIGEN 96"/>
    <property type="match status" value="1"/>
</dbReference>
<dbReference type="InterPro" id="IPR039217">
    <property type="entry name" value="LY96"/>
</dbReference>
<dbReference type="GO" id="GO:0001530">
    <property type="term" value="F:lipopolysaccharide binding"/>
    <property type="evidence" value="ECO:0007669"/>
    <property type="project" value="InterPro"/>
</dbReference>
<dbReference type="GO" id="GO:0031666">
    <property type="term" value="P:positive regulation of lipopolysaccharide-mediated signaling pathway"/>
    <property type="evidence" value="ECO:0000318"/>
    <property type="project" value="GO_Central"/>
</dbReference>
<dbReference type="GO" id="GO:0046696">
    <property type="term" value="C:lipopolysaccharide receptor complex"/>
    <property type="evidence" value="ECO:0000318"/>
    <property type="project" value="GO_Central"/>
</dbReference>
<dbReference type="GO" id="GO:0071222">
    <property type="term" value="P:cellular response to lipopolysaccharide"/>
    <property type="evidence" value="ECO:0000318"/>
    <property type="project" value="GO_Central"/>
</dbReference>
<dbReference type="InParanoid" id="A0A6I8NN39"/>
<dbReference type="PANTHER" id="PTHR15218">
    <property type="entry name" value="MD-1, MD-2 - RELATED"/>
    <property type="match status" value="1"/>
</dbReference>
<accession>A0A6I8NN39</accession>
<dbReference type="GeneTree" id="ENSGT00390000000742"/>
<dbReference type="Ensembl" id="ENSOANT00000071666.1">
    <property type="protein sequence ID" value="ENSOANP00000042088.1"/>
    <property type="gene ID" value="ENSOANG00000044305.1"/>
</dbReference>
<dbReference type="GO" id="GO:0045087">
    <property type="term" value="P:innate immune response"/>
    <property type="evidence" value="ECO:0007669"/>
    <property type="project" value="InterPro"/>
</dbReference>
<reference evidence="1 2" key="1">
    <citation type="journal article" date="2008" name="Nature">
        <title>Genome analysis of the platypus reveals unique signatures of evolution.</title>
        <authorList>
            <person name="Warren W.C."/>
            <person name="Hillier L.W."/>
            <person name="Marshall Graves J.A."/>
            <person name="Birney E."/>
            <person name="Ponting C.P."/>
            <person name="Grutzner F."/>
            <person name="Belov K."/>
            <person name="Miller W."/>
            <person name="Clarke L."/>
            <person name="Chinwalla A.T."/>
            <person name="Yang S.P."/>
            <person name="Heger A."/>
            <person name="Locke D.P."/>
            <person name="Miethke P."/>
            <person name="Waters P.D."/>
            <person name="Veyrunes F."/>
            <person name="Fulton L."/>
            <person name="Fulton B."/>
            <person name="Graves T."/>
            <person name="Wallis J."/>
            <person name="Puente X.S."/>
            <person name="Lopez-Otin C."/>
            <person name="Ordonez G.R."/>
            <person name="Eichler E.E."/>
            <person name="Chen L."/>
            <person name="Cheng Z."/>
            <person name="Deakin J.E."/>
            <person name="Alsop A."/>
            <person name="Thompson K."/>
            <person name="Kirby P."/>
            <person name="Papenfuss A.T."/>
            <person name="Wakefield M.J."/>
            <person name="Olender T."/>
            <person name="Lancet D."/>
            <person name="Huttley G.A."/>
            <person name="Smit A.F."/>
            <person name="Pask A."/>
            <person name="Temple-Smith P."/>
            <person name="Batzer M.A."/>
            <person name="Walker J.A."/>
            <person name="Konkel M.K."/>
            <person name="Harris R.S."/>
            <person name="Whittington C.M."/>
            <person name="Wong E.S."/>
            <person name="Gemmell N.J."/>
            <person name="Buschiazzo E."/>
            <person name="Vargas Jentzsch I.M."/>
            <person name="Merkel A."/>
            <person name="Schmitz J."/>
            <person name="Zemann A."/>
            <person name="Churakov G."/>
            <person name="Kriegs J.O."/>
            <person name="Brosius J."/>
            <person name="Murchison E.P."/>
            <person name="Sachidanandam R."/>
            <person name="Smith C."/>
            <person name="Hannon G.J."/>
            <person name="Tsend-Ayush E."/>
            <person name="McMillan D."/>
            <person name="Attenborough R."/>
            <person name="Rens W."/>
            <person name="Ferguson-Smith M."/>
            <person name="Lefevre C.M."/>
            <person name="Sharp J.A."/>
            <person name="Nicholas K.R."/>
            <person name="Ray D.A."/>
            <person name="Kube M."/>
            <person name="Reinhardt R."/>
            <person name="Pringle T.H."/>
            <person name="Taylor J."/>
            <person name="Jones R.C."/>
            <person name="Nixon B."/>
            <person name="Dacheux J.L."/>
            <person name="Niwa H."/>
            <person name="Sekita Y."/>
            <person name="Huang X."/>
            <person name="Stark A."/>
            <person name="Kheradpour P."/>
            <person name="Kellis M."/>
            <person name="Flicek P."/>
            <person name="Chen Y."/>
            <person name="Webber C."/>
            <person name="Hardison R."/>
            <person name="Nelson J."/>
            <person name="Hallsworth-Pepin K."/>
            <person name="Delehaunty K."/>
            <person name="Markovic C."/>
            <person name="Minx P."/>
            <person name="Feng Y."/>
            <person name="Kremitzki C."/>
            <person name="Mitreva M."/>
            <person name="Glasscock J."/>
            <person name="Wylie T."/>
            <person name="Wohldmann P."/>
            <person name="Thiru P."/>
            <person name="Nhan M.N."/>
            <person name="Pohl C.S."/>
            <person name="Smith S.M."/>
            <person name="Hou S."/>
            <person name="Nefedov M."/>
            <person name="de Jong P.J."/>
            <person name="Renfree M.B."/>
            <person name="Mardis E.R."/>
            <person name="Wilson R.K."/>
        </authorList>
    </citation>
    <scope>NUCLEOTIDE SEQUENCE [LARGE SCALE GENOMIC DNA]</scope>
    <source>
        <strain evidence="1 2">Glennie</strain>
    </source>
</reference>